<protein>
    <recommendedName>
        <fullName evidence="2">Copper amine oxidase-like N-terminal domain-containing protein</fullName>
    </recommendedName>
</protein>
<dbReference type="Pfam" id="PF07833">
    <property type="entry name" value="Cu_amine_oxidN1"/>
    <property type="match status" value="1"/>
</dbReference>
<comment type="caution">
    <text evidence="3">The sequence shown here is derived from an EMBL/GenBank/DDBJ whole genome shotgun (WGS) entry which is preliminary data.</text>
</comment>
<dbReference type="Proteomes" id="UP000077355">
    <property type="component" value="Unassembled WGS sequence"/>
</dbReference>
<organism evidence="3 4">
    <name type="scientific">Paenibacillus antarcticus</name>
    <dbReference type="NCBI Taxonomy" id="253703"/>
    <lineage>
        <taxon>Bacteria</taxon>
        <taxon>Bacillati</taxon>
        <taxon>Bacillota</taxon>
        <taxon>Bacilli</taxon>
        <taxon>Bacillales</taxon>
        <taxon>Paenibacillaceae</taxon>
        <taxon>Paenibacillus</taxon>
    </lineage>
</organism>
<accession>A0A168MTG7</accession>
<dbReference type="EMBL" id="LVJI01000018">
    <property type="protein sequence ID" value="OAB45033.1"/>
    <property type="molecule type" value="Genomic_DNA"/>
</dbReference>
<evidence type="ECO:0000256" key="1">
    <source>
        <dbReference type="SAM" id="SignalP"/>
    </source>
</evidence>
<dbReference type="OrthoDB" id="2005648at2"/>
<dbReference type="InterPro" id="IPR036582">
    <property type="entry name" value="Mao_N_sf"/>
</dbReference>
<evidence type="ECO:0000313" key="3">
    <source>
        <dbReference type="EMBL" id="OAB45033.1"/>
    </source>
</evidence>
<sequence length="319" mass="36063">MKKVISTVVILSMLSVGSIANAAKPISIFVEDKEIQSAVAPILEQGRVLVPIRVVAESLGAKVTWDQKMNTVTIRKWSESVILTLGKKTVSRDGKPNESGVMDLDVSVQKENNRIYVPLRFLSQQYGYIVDWNGKSITIKSPLSSKERMTLYEGSLKEARTLVKKMTHSSNVHYQNKPLEVSYDTEDYTQTFIFPEGEALRYYVLQGDTVSQYEFIDDFPIVIWQAHLQKGEQLRNFLDNKFMDQKGTQTQINNKFLYYATGGMGDSYLENSGQIDIKKVVTPIGYKYSVGGDVATSDGKISLVLPDEVRKEVNRDYRD</sequence>
<feature type="domain" description="Copper amine oxidase-like N-terminal" evidence="2">
    <location>
        <begin position="30"/>
        <end position="139"/>
    </location>
</feature>
<dbReference type="InterPro" id="IPR012854">
    <property type="entry name" value="Cu_amine_oxidase-like_N"/>
</dbReference>
<dbReference type="RefSeq" id="WP_068650557.1">
    <property type="nucleotide sequence ID" value="NZ_CP043611.1"/>
</dbReference>
<dbReference type="AlphaFoldDB" id="A0A168MTG7"/>
<proteinExistence type="predicted"/>
<gene>
    <name evidence="3" type="ORF">PBAT_13890</name>
</gene>
<keyword evidence="1" id="KW-0732">Signal</keyword>
<reference evidence="3 4" key="1">
    <citation type="submission" date="2016-03" db="EMBL/GenBank/DDBJ databases">
        <title>Draft genome sequence of Paenibacillus antarcticus CECT 5836.</title>
        <authorList>
            <person name="Shin S.-K."/>
            <person name="Yi H."/>
        </authorList>
    </citation>
    <scope>NUCLEOTIDE SEQUENCE [LARGE SCALE GENOMIC DNA]</scope>
    <source>
        <strain evidence="3 4">CECT 5836</strain>
    </source>
</reference>
<dbReference type="SUPFAM" id="SSF55383">
    <property type="entry name" value="Copper amine oxidase, domain N"/>
    <property type="match status" value="1"/>
</dbReference>
<evidence type="ECO:0000259" key="2">
    <source>
        <dbReference type="Pfam" id="PF07833"/>
    </source>
</evidence>
<feature type="signal peptide" evidence="1">
    <location>
        <begin position="1"/>
        <end position="22"/>
    </location>
</feature>
<evidence type="ECO:0000313" key="4">
    <source>
        <dbReference type="Proteomes" id="UP000077355"/>
    </source>
</evidence>
<keyword evidence="4" id="KW-1185">Reference proteome</keyword>
<name>A0A168MTG7_9BACL</name>
<dbReference type="Gene3D" id="3.30.457.10">
    <property type="entry name" value="Copper amine oxidase-like, N-terminal domain"/>
    <property type="match status" value="1"/>
</dbReference>
<feature type="chain" id="PRO_5007899061" description="Copper amine oxidase-like N-terminal domain-containing protein" evidence="1">
    <location>
        <begin position="23"/>
        <end position="319"/>
    </location>
</feature>